<accession>A0AAD7DL33</accession>
<feature type="region of interest" description="Disordered" evidence="1">
    <location>
        <begin position="33"/>
        <end position="60"/>
    </location>
</feature>
<protein>
    <submittedName>
        <fullName evidence="2">Uncharacterized protein</fullName>
    </submittedName>
</protein>
<organism evidence="2 3">
    <name type="scientific">Mycena rosella</name>
    <name type="common">Pink bonnet</name>
    <name type="synonym">Agaricus rosellus</name>
    <dbReference type="NCBI Taxonomy" id="1033263"/>
    <lineage>
        <taxon>Eukaryota</taxon>
        <taxon>Fungi</taxon>
        <taxon>Dikarya</taxon>
        <taxon>Basidiomycota</taxon>
        <taxon>Agaricomycotina</taxon>
        <taxon>Agaricomycetes</taxon>
        <taxon>Agaricomycetidae</taxon>
        <taxon>Agaricales</taxon>
        <taxon>Marasmiineae</taxon>
        <taxon>Mycenaceae</taxon>
        <taxon>Mycena</taxon>
    </lineage>
</organism>
<comment type="caution">
    <text evidence="2">The sequence shown here is derived from an EMBL/GenBank/DDBJ whole genome shotgun (WGS) entry which is preliminary data.</text>
</comment>
<proteinExistence type="predicted"/>
<sequence>MERPGVVPGHLRWTPRTSKCSCCKRVSGQWTPARAPQTSIMSPTARMSGPGAPTRILGTS</sequence>
<evidence type="ECO:0000313" key="2">
    <source>
        <dbReference type="EMBL" id="KAJ7694244.1"/>
    </source>
</evidence>
<dbReference type="EMBL" id="JARKIE010000043">
    <property type="protein sequence ID" value="KAJ7694244.1"/>
    <property type="molecule type" value="Genomic_DNA"/>
</dbReference>
<gene>
    <name evidence="2" type="ORF">B0H17DRAFT_1058338</name>
</gene>
<reference evidence="2" key="1">
    <citation type="submission" date="2023-03" db="EMBL/GenBank/DDBJ databases">
        <title>Massive genome expansion in bonnet fungi (Mycena s.s.) driven by repeated elements and novel gene families across ecological guilds.</title>
        <authorList>
            <consortium name="Lawrence Berkeley National Laboratory"/>
            <person name="Harder C.B."/>
            <person name="Miyauchi S."/>
            <person name="Viragh M."/>
            <person name="Kuo A."/>
            <person name="Thoen E."/>
            <person name="Andreopoulos B."/>
            <person name="Lu D."/>
            <person name="Skrede I."/>
            <person name="Drula E."/>
            <person name="Henrissat B."/>
            <person name="Morin E."/>
            <person name="Kohler A."/>
            <person name="Barry K."/>
            <person name="LaButti K."/>
            <person name="Morin E."/>
            <person name="Salamov A."/>
            <person name="Lipzen A."/>
            <person name="Mereny Z."/>
            <person name="Hegedus B."/>
            <person name="Baldrian P."/>
            <person name="Stursova M."/>
            <person name="Weitz H."/>
            <person name="Taylor A."/>
            <person name="Grigoriev I.V."/>
            <person name="Nagy L.G."/>
            <person name="Martin F."/>
            <person name="Kauserud H."/>
        </authorList>
    </citation>
    <scope>NUCLEOTIDE SEQUENCE</scope>
    <source>
        <strain evidence="2">CBHHK067</strain>
    </source>
</reference>
<keyword evidence="3" id="KW-1185">Reference proteome</keyword>
<evidence type="ECO:0000256" key="1">
    <source>
        <dbReference type="SAM" id="MobiDB-lite"/>
    </source>
</evidence>
<name>A0AAD7DL33_MYCRO</name>
<dbReference type="Proteomes" id="UP001221757">
    <property type="component" value="Unassembled WGS sequence"/>
</dbReference>
<dbReference type="AlphaFoldDB" id="A0AAD7DL33"/>
<evidence type="ECO:0000313" key="3">
    <source>
        <dbReference type="Proteomes" id="UP001221757"/>
    </source>
</evidence>